<evidence type="ECO:0000256" key="1">
    <source>
        <dbReference type="SAM" id="MobiDB-lite"/>
    </source>
</evidence>
<dbReference type="Proteomes" id="UP000042997">
    <property type="component" value="Unassembled WGS sequence"/>
</dbReference>
<reference evidence="2 3" key="1">
    <citation type="journal article" date="2014" name="Genome Announc.">
        <title>Draft Genome Sequence of Propane- and Butane-Oxidizing Actinobacterium Rhodococcus ruber IEGM 231.</title>
        <authorList>
            <person name="Ivshina I.B."/>
            <person name="Kuyukina M.S."/>
            <person name="Krivoruchko A.V."/>
            <person name="Barbe V."/>
            <person name="Fischer C."/>
        </authorList>
    </citation>
    <scope>NUCLEOTIDE SEQUENCE [LARGE SCALE GENOMIC DNA]</scope>
</reference>
<protein>
    <submittedName>
        <fullName evidence="2">Uncharacterized protein</fullName>
    </submittedName>
</protein>
<feature type="compositionally biased region" description="Basic residues" evidence="1">
    <location>
        <begin position="25"/>
        <end position="51"/>
    </location>
</feature>
<feature type="compositionally biased region" description="Polar residues" evidence="1">
    <location>
        <begin position="1"/>
        <end position="17"/>
    </location>
</feature>
<name>A0A098BGU7_9NOCA</name>
<dbReference type="EMBL" id="CCSD01000046">
    <property type="protein sequence ID" value="CDZ87963.1"/>
    <property type="molecule type" value="Genomic_DNA"/>
</dbReference>
<sequence length="151" mass="16286">MPSASTPTCSIRSSSGTAHWAEAHRGRRADAHRRRKAEAHRRRRKGPRIRIRGPFLRRVPADRKASSLGDDGDRTLGAGRGCLACGVLVGRVVAPGQDVRVAVLLAQREDLGGGHEAQPVALAVVLVDNNLHRSLLPSSGYRGCQLVEHLI</sequence>
<dbReference type="AlphaFoldDB" id="A0A098BGU7"/>
<gene>
    <name evidence="2" type="ORF">RHRU231_360083</name>
</gene>
<organism evidence="2 3">
    <name type="scientific">Rhodococcus ruber</name>
    <dbReference type="NCBI Taxonomy" id="1830"/>
    <lineage>
        <taxon>Bacteria</taxon>
        <taxon>Bacillati</taxon>
        <taxon>Actinomycetota</taxon>
        <taxon>Actinomycetes</taxon>
        <taxon>Mycobacteriales</taxon>
        <taxon>Nocardiaceae</taxon>
        <taxon>Rhodococcus</taxon>
    </lineage>
</organism>
<proteinExistence type="predicted"/>
<feature type="region of interest" description="Disordered" evidence="1">
    <location>
        <begin position="1"/>
        <end position="56"/>
    </location>
</feature>
<evidence type="ECO:0000313" key="3">
    <source>
        <dbReference type="Proteomes" id="UP000042997"/>
    </source>
</evidence>
<evidence type="ECO:0000313" key="2">
    <source>
        <dbReference type="EMBL" id="CDZ87963.1"/>
    </source>
</evidence>
<accession>A0A098BGU7</accession>